<dbReference type="AlphaFoldDB" id="Q24ZD3"/>
<dbReference type="GO" id="GO:0004803">
    <property type="term" value="F:transposase activity"/>
    <property type="evidence" value="ECO:0007669"/>
    <property type="project" value="InterPro"/>
</dbReference>
<evidence type="ECO:0000313" key="2">
    <source>
        <dbReference type="Proteomes" id="UP000001946"/>
    </source>
</evidence>
<dbReference type="KEGG" id="dsy:DSY0820"/>
<organism evidence="1 2">
    <name type="scientific">Desulfitobacterium hafniense (strain Y51)</name>
    <dbReference type="NCBI Taxonomy" id="138119"/>
    <lineage>
        <taxon>Bacteria</taxon>
        <taxon>Bacillati</taxon>
        <taxon>Bacillota</taxon>
        <taxon>Clostridia</taxon>
        <taxon>Eubacteriales</taxon>
        <taxon>Desulfitobacteriaceae</taxon>
        <taxon>Desulfitobacterium</taxon>
    </lineage>
</organism>
<dbReference type="HOGENOM" id="CLU_027402_33_2_9"/>
<dbReference type="InterPro" id="IPR009057">
    <property type="entry name" value="Homeodomain-like_sf"/>
</dbReference>
<evidence type="ECO:0000313" key="1">
    <source>
        <dbReference type="EMBL" id="BAE82609.1"/>
    </source>
</evidence>
<dbReference type="InterPro" id="IPR002514">
    <property type="entry name" value="Transposase_8"/>
</dbReference>
<dbReference type="Gene3D" id="1.10.10.60">
    <property type="entry name" value="Homeodomain-like"/>
    <property type="match status" value="1"/>
</dbReference>
<dbReference type="SUPFAM" id="SSF46689">
    <property type="entry name" value="Homeodomain-like"/>
    <property type="match status" value="1"/>
</dbReference>
<dbReference type="STRING" id="138119.DSY0820"/>
<protein>
    <recommendedName>
        <fullName evidence="3">Transposase</fullName>
    </recommendedName>
</protein>
<accession>Q24ZD3</accession>
<name>Q24ZD3_DESHY</name>
<evidence type="ECO:0008006" key="3">
    <source>
        <dbReference type="Google" id="ProtNLM"/>
    </source>
</evidence>
<dbReference type="Pfam" id="PF01527">
    <property type="entry name" value="HTH_Tnp_1"/>
    <property type="match status" value="1"/>
</dbReference>
<dbReference type="eggNOG" id="COG2963">
    <property type="taxonomic scope" value="Bacteria"/>
</dbReference>
<sequence length="114" mass="13039">MSQKTRKYGNNNHKGRDPKMRVYDKQFKEEAIKLSHEIGLKRASAQLGIPTSTISSWRSNLKKHGDIAFVGSGHQRIDPKTAEFRALEKKIRELESANDILKKALAFFAESQKR</sequence>
<dbReference type="Proteomes" id="UP000001946">
    <property type="component" value="Chromosome"/>
</dbReference>
<keyword evidence="2" id="KW-1185">Reference proteome</keyword>
<dbReference type="GO" id="GO:0003677">
    <property type="term" value="F:DNA binding"/>
    <property type="evidence" value="ECO:0007669"/>
    <property type="project" value="InterPro"/>
</dbReference>
<proteinExistence type="predicted"/>
<reference evidence="1 2" key="1">
    <citation type="journal article" date="2006" name="J. Bacteriol.">
        <title>Complete genome sequence of the dehalorespiring bacterium Desulfitobacterium hafniense Y51 and comparison with Dehalococcoides ethenogenes 195.</title>
        <authorList>
            <person name="Nonaka H."/>
            <person name="Keresztes G."/>
            <person name="Shinoda Y."/>
            <person name="Ikenaga Y."/>
            <person name="Abe M."/>
            <person name="Naito K."/>
            <person name="Inatomi K."/>
            <person name="Furukawa K."/>
            <person name="Inui M."/>
            <person name="Yukawa H."/>
        </authorList>
    </citation>
    <scope>NUCLEOTIDE SEQUENCE [LARGE SCALE GENOMIC DNA]</scope>
    <source>
        <strain evidence="1 2">Y51</strain>
    </source>
</reference>
<dbReference type="EMBL" id="AP008230">
    <property type="protein sequence ID" value="BAE82609.1"/>
    <property type="molecule type" value="Genomic_DNA"/>
</dbReference>
<dbReference type="RefSeq" id="WP_011459343.1">
    <property type="nucleotide sequence ID" value="NC_007907.1"/>
</dbReference>
<gene>
    <name evidence="1" type="ordered locus">DSY0820</name>
</gene>
<dbReference type="GO" id="GO:0006313">
    <property type="term" value="P:DNA transposition"/>
    <property type="evidence" value="ECO:0007669"/>
    <property type="project" value="InterPro"/>
</dbReference>